<gene>
    <name evidence="12" type="ORF">EBO15_31430</name>
</gene>
<feature type="domain" description="Protein kinase" evidence="11">
    <location>
        <begin position="1"/>
        <end position="163"/>
    </location>
</feature>
<dbReference type="InterPro" id="IPR000719">
    <property type="entry name" value="Prot_kinase_dom"/>
</dbReference>
<evidence type="ECO:0000256" key="3">
    <source>
        <dbReference type="ARBA" id="ARBA00022679"/>
    </source>
</evidence>
<dbReference type="GO" id="GO:0005524">
    <property type="term" value="F:ATP binding"/>
    <property type="evidence" value="ECO:0007669"/>
    <property type="project" value="UniProtKB-KW"/>
</dbReference>
<evidence type="ECO:0000256" key="5">
    <source>
        <dbReference type="ARBA" id="ARBA00022777"/>
    </source>
</evidence>
<keyword evidence="13" id="KW-1185">Reference proteome</keyword>
<organism evidence="12 13">
    <name type="scientific">Actinomadura harenae</name>
    <dbReference type="NCBI Taxonomy" id="2483351"/>
    <lineage>
        <taxon>Bacteria</taxon>
        <taxon>Bacillati</taxon>
        <taxon>Actinomycetota</taxon>
        <taxon>Actinomycetes</taxon>
        <taxon>Streptosporangiales</taxon>
        <taxon>Thermomonosporaceae</taxon>
        <taxon>Actinomadura</taxon>
    </lineage>
</organism>
<dbReference type="InterPro" id="IPR011009">
    <property type="entry name" value="Kinase-like_dom_sf"/>
</dbReference>
<feature type="region of interest" description="Disordered" evidence="9">
    <location>
        <begin position="163"/>
        <end position="195"/>
    </location>
</feature>
<evidence type="ECO:0000256" key="7">
    <source>
        <dbReference type="ARBA" id="ARBA00047899"/>
    </source>
</evidence>
<proteinExistence type="predicted"/>
<feature type="region of interest" description="Disordered" evidence="9">
    <location>
        <begin position="228"/>
        <end position="254"/>
    </location>
</feature>
<evidence type="ECO:0000256" key="1">
    <source>
        <dbReference type="ARBA" id="ARBA00012513"/>
    </source>
</evidence>
<feature type="compositionally biased region" description="Low complexity" evidence="9">
    <location>
        <begin position="231"/>
        <end position="249"/>
    </location>
</feature>
<feature type="transmembrane region" description="Helical" evidence="10">
    <location>
        <begin position="282"/>
        <end position="300"/>
    </location>
</feature>
<keyword evidence="2" id="KW-0723">Serine/threonine-protein kinase</keyword>
<dbReference type="RefSeq" id="WP_122198100.1">
    <property type="nucleotide sequence ID" value="NZ_JBHSKC010000036.1"/>
</dbReference>
<evidence type="ECO:0000256" key="6">
    <source>
        <dbReference type="ARBA" id="ARBA00022840"/>
    </source>
</evidence>
<dbReference type="EC" id="2.7.11.1" evidence="1"/>
<dbReference type="PROSITE" id="PS50011">
    <property type="entry name" value="PROTEIN_KINASE_DOM"/>
    <property type="match status" value="1"/>
</dbReference>
<sequence>MDAPEPPRAGPSLRALVQDDGPLSPDSVRTLAVDLARSLSSLHLSGTTHGALSPDTVVLTPDGPALADATEPAPAYASPEQTRAHDLTPPADIFALGAVLTYAATGHPPFGEGSAELLAYRIAYHAPDLDGIPDNLRALITSCLAKSPADRPTATDVTLHTFTPGQRTTTAQRTDSRPAAAPAHSNAPEAASPGAVTDPRAVLLAQTAGSMRAVLTNSATMLAALRDRQAARTTPPTARPQTPTRWPAAEPTHPDEYRCVPSEYRNHPYSMTITTSTAGKQLLYLLLGLLIALVLCFTTPLGRTPVAYVALIPIGLLVGWRLAPKRDVLTVGPEGLHVRQRGRTSTRRKPTTFQIDWDDLKTLRVIPDKDAVRLVVTVTSPGRPNWFRDNNIRRFADGYELYRSPTANRQDTTAQATRLRQALTPFTESY</sequence>
<dbReference type="InterPro" id="IPR050660">
    <property type="entry name" value="NEK_Ser/Thr_kinase"/>
</dbReference>
<keyword evidence="10" id="KW-0472">Membrane</keyword>
<comment type="catalytic activity">
    <reaction evidence="7">
        <text>L-threonyl-[protein] + ATP = O-phospho-L-threonyl-[protein] + ADP + H(+)</text>
        <dbReference type="Rhea" id="RHEA:46608"/>
        <dbReference type="Rhea" id="RHEA-COMP:11060"/>
        <dbReference type="Rhea" id="RHEA-COMP:11605"/>
        <dbReference type="ChEBI" id="CHEBI:15378"/>
        <dbReference type="ChEBI" id="CHEBI:30013"/>
        <dbReference type="ChEBI" id="CHEBI:30616"/>
        <dbReference type="ChEBI" id="CHEBI:61977"/>
        <dbReference type="ChEBI" id="CHEBI:456216"/>
        <dbReference type="EC" id="2.7.11.1"/>
    </reaction>
</comment>
<evidence type="ECO:0000313" key="13">
    <source>
        <dbReference type="Proteomes" id="UP000282674"/>
    </source>
</evidence>
<dbReference type="SUPFAM" id="SSF56112">
    <property type="entry name" value="Protein kinase-like (PK-like)"/>
    <property type="match status" value="1"/>
</dbReference>
<comment type="caution">
    <text evidence="12">The sequence shown here is derived from an EMBL/GenBank/DDBJ whole genome shotgun (WGS) entry which is preliminary data.</text>
</comment>
<dbReference type="Pfam" id="PF00069">
    <property type="entry name" value="Pkinase"/>
    <property type="match status" value="1"/>
</dbReference>
<evidence type="ECO:0000256" key="8">
    <source>
        <dbReference type="ARBA" id="ARBA00048679"/>
    </source>
</evidence>
<accession>A0A3M2LN92</accession>
<feature type="compositionally biased region" description="Polar residues" evidence="9">
    <location>
        <begin position="163"/>
        <end position="173"/>
    </location>
</feature>
<reference evidence="12 13" key="1">
    <citation type="submission" date="2018-10" db="EMBL/GenBank/DDBJ databases">
        <title>Isolation from soil.</title>
        <authorList>
            <person name="Hu J."/>
        </authorList>
    </citation>
    <scope>NUCLEOTIDE SEQUENCE [LARGE SCALE GENOMIC DNA]</scope>
    <source>
        <strain evidence="12 13">NEAU-Ht49</strain>
    </source>
</reference>
<keyword evidence="3" id="KW-0808">Transferase</keyword>
<comment type="catalytic activity">
    <reaction evidence="8">
        <text>L-seryl-[protein] + ATP = O-phospho-L-seryl-[protein] + ADP + H(+)</text>
        <dbReference type="Rhea" id="RHEA:17989"/>
        <dbReference type="Rhea" id="RHEA-COMP:9863"/>
        <dbReference type="Rhea" id="RHEA-COMP:11604"/>
        <dbReference type="ChEBI" id="CHEBI:15378"/>
        <dbReference type="ChEBI" id="CHEBI:29999"/>
        <dbReference type="ChEBI" id="CHEBI:30616"/>
        <dbReference type="ChEBI" id="CHEBI:83421"/>
        <dbReference type="ChEBI" id="CHEBI:456216"/>
        <dbReference type="EC" id="2.7.11.1"/>
    </reaction>
</comment>
<feature type="region of interest" description="Disordered" evidence="9">
    <location>
        <begin position="45"/>
        <end position="85"/>
    </location>
</feature>
<evidence type="ECO:0000313" key="12">
    <source>
        <dbReference type="EMBL" id="RMI38889.1"/>
    </source>
</evidence>
<keyword evidence="4" id="KW-0547">Nucleotide-binding</keyword>
<feature type="compositionally biased region" description="Low complexity" evidence="9">
    <location>
        <begin position="177"/>
        <end position="193"/>
    </location>
</feature>
<feature type="region of interest" description="Disordered" evidence="9">
    <location>
        <begin position="1"/>
        <end position="24"/>
    </location>
</feature>
<keyword evidence="6" id="KW-0067">ATP-binding</keyword>
<evidence type="ECO:0000256" key="2">
    <source>
        <dbReference type="ARBA" id="ARBA00022527"/>
    </source>
</evidence>
<dbReference type="AlphaFoldDB" id="A0A3M2LN92"/>
<dbReference type="Gene3D" id="1.10.510.10">
    <property type="entry name" value="Transferase(Phosphotransferase) domain 1"/>
    <property type="match status" value="1"/>
</dbReference>
<feature type="transmembrane region" description="Helical" evidence="10">
    <location>
        <begin position="306"/>
        <end position="323"/>
    </location>
</feature>
<evidence type="ECO:0000256" key="4">
    <source>
        <dbReference type="ARBA" id="ARBA00022741"/>
    </source>
</evidence>
<evidence type="ECO:0000256" key="9">
    <source>
        <dbReference type="SAM" id="MobiDB-lite"/>
    </source>
</evidence>
<dbReference type="OrthoDB" id="9762169at2"/>
<dbReference type="EMBL" id="RFFG01000077">
    <property type="protein sequence ID" value="RMI38889.1"/>
    <property type="molecule type" value="Genomic_DNA"/>
</dbReference>
<dbReference type="SMART" id="SM00220">
    <property type="entry name" value="S_TKc"/>
    <property type="match status" value="1"/>
</dbReference>
<dbReference type="PANTHER" id="PTHR43671">
    <property type="entry name" value="SERINE/THREONINE-PROTEIN KINASE NEK"/>
    <property type="match status" value="1"/>
</dbReference>
<protein>
    <recommendedName>
        <fullName evidence="1">non-specific serine/threonine protein kinase</fullName>
        <ecNumber evidence="1">2.7.11.1</ecNumber>
    </recommendedName>
</protein>
<dbReference type="PANTHER" id="PTHR43671:SF98">
    <property type="entry name" value="SERINE_THREONINE-PROTEIN KINASE NEK11"/>
    <property type="match status" value="1"/>
</dbReference>
<evidence type="ECO:0000259" key="11">
    <source>
        <dbReference type="PROSITE" id="PS50011"/>
    </source>
</evidence>
<keyword evidence="10" id="KW-0812">Transmembrane</keyword>
<keyword evidence="10" id="KW-1133">Transmembrane helix</keyword>
<name>A0A3M2LN92_9ACTN</name>
<dbReference type="GO" id="GO:0004674">
    <property type="term" value="F:protein serine/threonine kinase activity"/>
    <property type="evidence" value="ECO:0007669"/>
    <property type="project" value="UniProtKB-KW"/>
</dbReference>
<evidence type="ECO:0000256" key="10">
    <source>
        <dbReference type="SAM" id="Phobius"/>
    </source>
</evidence>
<keyword evidence="5" id="KW-0418">Kinase</keyword>
<dbReference type="Proteomes" id="UP000282674">
    <property type="component" value="Unassembled WGS sequence"/>
</dbReference>